<comment type="caution">
    <text evidence="1">The sequence shown here is derived from an EMBL/GenBank/DDBJ whole genome shotgun (WGS) entry which is preliminary data.</text>
</comment>
<reference evidence="1" key="1">
    <citation type="submission" date="2020-10" db="EMBL/GenBank/DDBJ databases">
        <title>Connecting structure to function with the recovery of over 1000 high-quality activated sludge metagenome-assembled genomes encoding full-length rRNA genes using long-read sequencing.</title>
        <authorList>
            <person name="Singleton C.M."/>
            <person name="Petriglieri F."/>
            <person name="Kristensen J.M."/>
            <person name="Kirkegaard R.H."/>
            <person name="Michaelsen T.Y."/>
            <person name="Andersen M.H."/>
            <person name="Karst S.M."/>
            <person name="Dueholm M.S."/>
            <person name="Nielsen P.H."/>
            <person name="Albertsen M."/>
        </authorList>
    </citation>
    <scope>NUCLEOTIDE SEQUENCE</scope>
    <source>
        <strain evidence="1">Bjer_18-Q3-R1-45_BAT3C.347</strain>
    </source>
</reference>
<gene>
    <name evidence="1" type="ORF">IPH26_08855</name>
</gene>
<name>A0A9D7E3G2_9PROT</name>
<sequence length="426" mass="47471">MDGQRIFVKGRTFESGSPELQTALAAIYETPERPRCLCVEGGVDLYISRRSSSYHLARMPGTGHQHRPTCPDYEPDPASSGRGALMGGAIVEKSPETLEIHIGFPLSRSPGGRAIPRGEHNPLKEVHAPKQRLSLQAVLHMLYETARFNRWYPAMEGARNQGVLCKYLMEAADHILIRGEPLSKRLYVPEPFSTEHKVEIAARRRERLAFLNASDDVNAFPFGFIVGEFKEAEKGALACKVRIKHMPDTPLYMDNKAWSRAERVYQPLFEATDADVPRKPRVLIAALIYAKQENVYQIERLTMMLVSDQYIPLNGAFELPLLDKLQSERRPFIKPLQYDSASAASFPNFLLLDAGTDKGGEIPLYIVSRFADEKDQAVKSKVIERDGEGAWIWNTGEVLGPLPAPSRRAAHAAQALETSAGCQACS</sequence>
<evidence type="ECO:0000313" key="2">
    <source>
        <dbReference type="Proteomes" id="UP000807785"/>
    </source>
</evidence>
<dbReference type="Pfam" id="PF06666">
    <property type="entry name" value="DUF1173"/>
    <property type="match status" value="1"/>
</dbReference>
<dbReference type="InterPro" id="IPR009553">
    <property type="entry name" value="DUF1173"/>
</dbReference>
<organism evidence="1 2">
    <name type="scientific">Candidatus Methylophosphatis roskildensis</name>
    <dbReference type="NCBI Taxonomy" id="2899263"/>
    <lineage>
        <taxon>Bacteria</taxon>
        <taxon>Pseudomonadati</taxon>
        <taxon>Pseudomonadota</taxon>
        <taxon>Betaproteobacteria</taxon>
        <taxon>Nitrosomonadales</taxon>
        <taxon>Sterolibacteriaceae</taxon>
        <taxon>Candidatus Methylophosphatis</taxon>
    </lineage>
</organism>
<dbReference type="EMBL" id="JADJEV010000003">
    <property type="protein sequence ID" value="MBK6973038.1"/>
    <property type="molecule type" value="Genomic_DNA"/>
</dbReference>
<dbReference type="Proteomes" id="UP000807785">
    <property type="component" value="Unassembled WGS sequence"/>
</dbReference>
<proteinExistence type="predicted"/>
<protein>
    <submittedName>
        <fullName evidence="1">DUF1173 family protein</fullName>
    </submittedName>
</protein>
<evidence type="ECO:0000313" key="1">
    <source>
        <dbReference type="EMBL" id="MBK6973038.1"/>
    </source>
</evidence>
<accession>A0A9D7E3G2</accession>
<dbReference type="AlphaFoldDB" id="A0A9D7E3G2"/>